<evidence type="ECO:0000256" key="1">
    <source>
        <dbReference type="ARBA" id="ARBA00000085"/>
    </source>
</evidence>
<evidence type="ECO:0000313" key="11">
    <source>
        <dbReference type="Proteomes" id="UP000433309"/>
    </source>
</evidence>
<dbReference type="InterPro" id="IPR036097">
    <property type="entry name" value="HisK_dim/P_sf"/>
</dbReference>
<dbReference type="Proteomes" id="UP000433309">
    <property type="component" value="Unassembled WGS sequence"/>
</dbReference>
<dbReference type="InterPro" id="IPR011006">
    <property type="entry name" value="CheY-like_superfamily"/>
</dbReference>
<dbReference type="InterPro" id="IPR013656">
    <property type="entry name" value="PAS_4"/>
</dbReference>
<dbReference type="PROSITE" id="PS50109">
    <property type="entry name" value="HIS_KIN"/>
    <property type="match status" value="2"/>
</dbReference>
<dbReference type="SUPFAM" id="SSF52172">
    <property type="entry name" value="CheY-like"/>
    <property type="match status" value="2"/>
</dbReference>
<dbReference type="InterPro" id="IPR029016">
    <property type="entry name" value="GAF-like_dom_sf"/>
</dbReference>
<dbReference type="InterPro" id="IPR004358">
    <property type="entry name" value="Sig_transdc_His_kin-like_C"/>
</dbReference>
<comment type="catalytic activity">
    <reaction evidence="1">
        <text>ATP + protein L-histidine = ADP + protein N-phospho-L-histidine.</text>
        <dbReference type="EC" id="2.7.13.3"/>
    </reaction>
</comment>
<feature type="domain" description="Response regulatory" evidence="9">
    <location>
        <begin position="1121"/>
        <end position="1236"/>
    </location>
</feature>
<dbReference type="Gene3D" id="1.10.287.130">
    <property type="match status" value="2"/>
</dbReference>
<feature type="domain" description="Histidine kinase" evidence="8">
    <location>
        <begin position="348"/>
        <end position="566"/>
    </location>
</feature>
<dbReference type="SUPFAM" id="SSF55781">
    <property type="entry name" value="GAF domain-like"/>
    <property type="match status" value="1"/>
</dbReference>
<dbReference type="InterPro" id="IPR035965">
    <property type="entry name" value="PAS-like_dom_sf"/>
</dbReference>
<evidence type="ECO:0000313" key="10">
    <source>
        <dbReference type="EMBL" id="MRW88640.1"/>
    </source>
</evidence>
<evidence type="ECO:0000256" key="3">
    <source>
        <dbReference type="ARBA" id="ARBA00012438"/>
    </source>
</evidence>
<evidence type="ECO:0000259" key="8">
    <source>
        <dbReference type="PROSITE" id="PS50109"/>
    </source>
</evidence>
<organism evidence="10 11">
    <name type="scientific">Duganella guangzhouensis</name>
    <dbReference type="NCBI Taxonomy" id="2666084"/>
    <lineage>
        <taxon>Bacteria</taxon>
        <taxon>Pseudomonadati</taxon>
        <taxon>Pseudomonadota</taxon>
        <taxon>Betaproteobacteria</taxon>
        <taxon>Burkholderiales</taxon>
        <taxon>Oxalobacteraceae</taxon>
        <taxon>Telluria group</taxon>
        <taxon>Duganella</taxon>
    </lineage>
</organism>
<dbReference type="SMART" id="SM00388">
    <property type="entry name" value="HisKA"/>
    <property type="match status" value="2"/>
</dbReference>
<dbReference type="CDD" id="cd00082">
    <property type="entry name" value="HisKA"/>
    <property type="match status" value="2"/>
</dbReference>
<dbReference type="GO" id="GO:0000155">
    <property type="term" value="F:phosphorelay sensor kinase activity"/>
    <property type="evidence" value="ECO:0007669"/>
    <property type="project" value="InterPro"/>
</dbReference>
<dbReference type="PROSITE" id="PS50110">
    <property type="entry name" value="RESPONSE_REGULATORY"/>
    <property type="match status" value="2"/>
</dbReference>
<keyword evidence="5" id="KW-0808">Transferase</keyword>
<dbReference type="InterPro" id="IPR003594">
    <property type="entry name" value="HATPase_dom"/>
</dbReference>
<accession>A0A6I2KTJ9</accession>
<dbReference type="Gene3D" id="3.40.50.2300">
    <property type="match status" value="2"/>
</dbReference>
<dbReference type="InterPro" id="IPR036890">
    <property type="entry name" value="HATPase_C_sf"/>
</dbReference>
<dbReference type="Gene3D" id="3.30.450.20">
    <property type="entry name" value="PAS domain"/>
    <property type="match status" value="2"/>
</dbReference>
<reference evidence="10 11" key="1">
    <citation type="submission" date="2019-11" db="EMBL/GenBank/DDBJ databases">
        <title>Novel species isolated from a subtropical stream in China.</title>
        <authorList>
            <person name="Lu H."/>
        </authorList>
    </citation>
    <scope>NUCLEOTIDE SEQUENCE [LARGE SCALE GENOMIC DNA]</scope>
    <source>
        <strain evidence="10 11">FT80W</strain>
    </source>
</reference>
<keyword evidence="11" id="KW-1185">Reference proteome</keyword>
<dbReference type="InterPro" id="IPR005467">
    <property type="entry name" value="His_kinase_dom"/>
</dbReference>
<dbReference type="PANTHER" id="PTHR43547:SF2">
    <property type="entry name" value="HYBRID SIGNAL TRANSDUCTION HISTIDINE KINASE C"/>
    <property type="match status" value="1"/>
</dbReference>
<keyword evidence="4 7" id="KW-0597">Phosphoprotein</keyword>
<feature type="domain" description="Response regulatory" evidence="9">
    <location>
        <begin position="614"/>
        <end position="729"/>
    </location>
</feature>
<dbReference type="RefSeq" id="WP_154372381.1">
    <property type="nucleotide sequence ID" value="NZ_WKJK01000001.1"/>
</dbReference>
<dbReference type="EC" id="2.7.13.3" evidence="3"/>
<evidence type="ECO:0000256" key="5">
    <source>
        <dbReference type="ARBA" id="ARBA00022679"/>
    </source>
</evidence>
<dbReference type="Pfam" id="PF02518">
    <property type="entry name" value="HATPase_c"/>
    <property type="match status" value="2"/>
</dbReference>
<dbReference type="Pfam" id="PF00072">
    <property type="entry name" value="Response_reg"/>
    <property type="match status" value="2"/>
</dbReference>
<evidence type="ECO:0000256" key="7">
    <source>
        <dbReference type="PROSITE-ProRule" id="PRU00169"/>
    </source>
</evidence>
<dbReference type="CDD" id="cd17574">
    <property type="entry name" value="REC_OmpR"/>
    <property type="match status" value="1"/>
</dbReference>
<dbReference type="EMBL" id="WKJK01000001">
    <property type="protein sequence ID" value="MRW88640.1"/>
    <property type="molecule type" value="Genomic_DNA"/>
</dbReference>
<dbReference type="InterPro" id="IPR001789">
    <property type="entry name" value="Sig_transdc_resp-reg_receiver"/>
</dbReference>
<evidence type="ECO:0000256" key="4">
    <source>
        <dbReference type="ARBA" id="ARBA00022553"/>
    </source>
</evidence>
<gene>
    <name evidence="10" type="ORF">GJ699_01415</name>
</gene>
<evidence type="ECO:0000259" key="9">
    <source>
        <dbReference type="PROSITE" id="PS50110"/>
    </source>
</evidence>
<dbReference type="SMART" id="SM00387">
    <property type="entry name" value="HATPase_c"/>
    <property type="match status" value="2"/>
</dbReference>
<dbReference type="FunFam" id="1.10.287.130:FF:000045">
    <property type="entry name" value="Two-component system sensor histidine kinase/response regulator"/>
    <property type="match status" value="1"/>
</dbReference>
<dbReference type="CDD" id="cd17580">
    <property type="entry name" value="REC_2_DhkD-like"/>
    <property type="match status" value="1"/>
</dbReference>
<dbReference type="SUPFAM" id="SSF55874">
    <property type="entry name" value="ATPase domain of HSP90 chaperone/DNA topoisomerase II/histidine kinase"/>
    <property type="match status" value="2"/>
</dbReference>
<comment type="caution">
    <text evidence="10">The sequence shown here is derived from an EMBL/GenBank/DDBJ whole genome shotgun (WGS) entry which is preliminary data.</text>
</comment>
<dbReference type="Gene3D" id="3.30.565.10">
    <property type="entry name" value="Histidine kinase-like ATPase, C-terminal domain"/>
    <property type="match status" value="2"/>
</dbReference>
<dbReference type="PRINTS" id="PR00344">
    <property type="entry name" value="BCTRLSENSOR"/>
</dbReference>
<dbReference type="InterPro" id="IPR003661">
    <property type="entry name" value="HisK_dim/P_dom"/>
</dbReference>
<feature type="modified residue" description="4-aspartylphosphate" evidence="7">
    <location>
        <position position="1170"/>
    </location>
</feature>
<dbReference type="Pfam" id="PF08448">
    <property type="entry name" value="PAS_4"/>
    <property type="match status" value="1"/>
</dbReference>
<evidence type="ECO:0000256" key="6">
    <source>
        <dbReference type="ARBA" id="ARBA00022777"/>
    </source>
</evidence>
<dbReference type="Gene3D" id="3.30.450.40">
    <property type="match status" value="1"/>
</dbReference>
<dbReference type="SUPFAM" id="SSF55785">
    <property type="entry name" value="PYP-like sensor domain (PAS domain)"/>
    <property type="match status" value="1"/>
</dbReference>
<dbReference type="Pfam" id="PF00512">
    <property type="entry name" value="HisKA"/>
    <property type="match status" value="2"/>
</dbReference>
<dbReference type="SMART" id="SM00448">
    <property type="entry name" value="REC"/>
    <property type="match status" value="2"/>
</dbReference>
<proteinExistence type="predicted"/>
<evidence type="ECO:0000256" key="2">
    <source>
        <dbReference type="ARBA" id="ARBA00004429"/>
    </source>
</evidence>
<comment type="subcellular location">
    <subcellularLocation>
        <location evidence="2">Cell inner membrane</location>
        <topology evidence="2">Multi-pass membrane protein</topology>
    </subcellularLocation>
</comment>
<dbReference type="CDD" id="cd16922">
    <property type="entry name" value="HATPase_EvgS-ArcB-TorS-like"/>
    <property type="match status" value="1"/>
</dbReference>
<name>A0A6I2KTJ9_9BURK</name>
<dbReference type="SUPFAM" id="SSF47384">
    <property type="entry name" value="Homodimeric domain of signal transducing histidine kinase"/>
    <property type="match status" value="2"/>
</dbReference>
<protein>
    <recommendedName>
        <fullName evidence="3">histidine kinase</fullName>
        <ecNumber evidence="3">2.7.13.3</ecNumber>
    </recommendedName>
</protein>
<dbReference type="AlphaFoldDB" id="A0A6I2KTJ9"/>
<dbReference type="GO" id="GO:0005886">
    <property type="term" value="C:plasma membrane"/>
    <property type="evidence" value="ECO:0007669"/>
    <property type="project" value="UniProtKB-SubCell"/>
</dbReference>
<dbReference type="FunFam" id="3.30.565.10:FF:000006">
    <property type="entry name" value="Sensor histidine kinase WalK"/>
    <property type="match status" value="2"/>
</dbReference>
<sequence length="1236" mass="133251">MSSSLADGIPRFLCAPGELGARIWAHDWGSTPLGPIDGWPHSLKTVVSLMLNSPQPMWMGWGEQVTFLYNDAYIDVLSLAKHPWALGRPTAEVWAEIWHYCGPLTERVFNSGEATMADGVRLFMNRGAFVEETFYSFSYSPVRDESGNVAGLFCANLDVSSRHLNARRMHTLSDMNARTLQEKTVHGACAIAMEAIGRNPDDVPFAQLYLAAPDDGAPARLLQATHGEIAGAAALFEVDAVIASGVSHLIALDPQASPAGLPLGLAGQPHRQALVLPLSGSGRGNNIGALVLGVSAARQLDADYRGFLELIATQAANAIRHARASEDERLRADMLAEVDRAKTQFFSNVSHEFRTPLTLLLGPVNDALEDSSAPLPAPQRERLQLMQRNALRLQKLVNTLLEFSRVQAGRAQASFASIDLAALTTDLASSFRSAIEGAGLRLEVDCAALTAPVYVDPVMWEKIVLNLVSNAFKFTFEGEIRVSQRIVGERLRLEVADTGTGIPHDQLPHLFERFHRVEGARSRTHEGSGIGLALVHDLVTLHGGQIGVESVIGRGTVFSVVIPLGCAHLPAEQLATTPAAVTPAPAAVAAFVSEAEGWTHSHAATVTQVASHGRLLVVDDNADMRDYLRRLLQPHWQIEVCTNGLEALASVERDPPDLILSDVMMPQLDGFGLLAALRAHPATRDIPFMLLSARAGEEARLEGLQAGADDYLVKPFSGRELAARIEVLRLRQRVRGMEAAATRRLQSIFSQAPVAIAILGGPEHVFEQANDYYQQLVGPRPLVGHTVRAAFPELASQGIYELLDGVLATGQPYVGRSVLLRLRRIPDQPPAECWFDFVYQPLLDETGKPHGVAVVAFEVTELATAKRAAEAANRAKDEFLAMLGHELRNPLAPIVTALQLMRMRGGDYAIKERAVIERQTKHLVALVDDLLDVARVAEGKIQLRRQVIEMADVVARAIETASPLIEQKRHELTVQVPASGLPVLADPVRCAQVLANLLTNAAKYTETGGHLAVRAWRDGAQVVVEVKDNGIGISAEMIGSVFERFMQARQALSRSQGGLGLGLAIARSMMELHGGSVSAYSAGVGCGSTFTVRMPALQERSPAAQEGSESAPASAAPGGLSVLVVDDNEDAARALAEALELMGYTVQVAFSAPEALALAPQLRPQVGLLDIGLPGMDGYELAMRLRQLPGMDGLRLFAVTGYGQDADRQQAMKAGFEHHLTKPVDLGRLDSMLQLT</sequence>
<feature type="domain" description="Histidine kinase" evidence="8">
    <location>
        <begin position="882"/>
        <end position="1098"/>
    </location>
</feature>
<feature type="modified residue" description="4-aspartylphosphate" evidence="7">
    <location>
        <position position="662"/>
    </location>
</feature>
<keyword evidence="6" id="KW-0418">Kinase</keyword>
<dbReference type="PANTHER" id="PTHR43547">
    <property type="entry name" value="TWO-COMPONENT HISTIDINE KINASE"/>
    <property type="match status" value="1"/>
</dbReference>